<evidence type="ECO:0000259" key="3">
    <source>
        <dbReference type="PROSITE" id="PS50994"/>
    </source>
</evidence>
<organism evidence="4 5">
    <name type="scientific">Ancylobacter oerskovii</name>
    <dbReference type="NCBI Taxonomy" id="459519"/>
    <lineage>
        <taxon>Bacteria</taxon>
        <taxon>Pseudomonadati</taxon>
        <taxon>Pseudomonadota</taxon>
        <taxon>Alphaproteobacteria</taxon>
        <taxon>Hyphomicrobiales</taxon>
        <taxon>Xanthobacteraceae</taxon>
        <taxon>Ancylobacter</taxon>
    </lineage>
</organism>
<comment type="caution">
    <text evidence="4">The sequence shown here is derived from an EMBL/GenBank/DDBJ whole genome shotgun (WGS) entry which is preliminary data.</text>
</comment>
<feature type="region of interest" description="Disordered" evidence="2">
    <location>
        <begin position="1"/>
        <end position="28"/>
    </location>
</feature>
<gene>
    <name evidence="4" type="ORF">ACFSNC_25575</name>
</gene>
<evidence type="ECO:0000256" key="1">
    <source>
        <dbReference type="ARBA" id="ARBA00023172"/>
    </source>
</evidence>
<dbReference type="RefSeq" id="WP_213351812.1">
    <property type="nucleotide sequence ID" value="NZ_JAHBGB010000008.1"/>
</dbReference>
<dbReference type="InterPro" id="IPR025246">
    <property type="entry name" value="IS30-like_HTH"/>
</dbReference>
<dbReference type="PROSITE" id="PS50994">
    <property type="entry name" value="INTEGRASE"/>
    <property type="match status" value="1"/>
</dbReference>
<dbReference type="Gene3D" id="3.30.420.10">
    <property type="entry name" value="Ribonuclease H-like superfamily/Ribonuclease H"/>
    <property type="match status" value="1"/>
</dbReference>
<dbReference type="SUPFAM" id="SSF53098">
    <property type="entry name" value="Ribonuclease H-like"/>
    <property type="match status" value="1"/>
</dbReference>
<name>A0ABW4Z5C5_9HYPH</name>
<dbReference type="InterPro" id="IPR012337">
    <property type="entry name" value="RNaseH-like_sf"/>
</dbReference>
<keyword evidence="5" id="KW-1185">Reference proteome</keyword>
<sequence>MTKSKRRSGRSGRRPLHSPGRPSASGRAERVSFWAAIATGSSSEDAAALAGVAQAVGARWFRKAGGMAPTIYKPSAKPLSGRYLSLGEREEIALMRVKGYSMQAIACRLGRAASTISRELRRNAATRSGDFQYRATTAQWHAERSARRPKPSKLAGNQALCDYEHERLAGLVTTVDGGALAGPRVTWNGRRHGRRQERRWARAWNPEQIARRLPIDFPDDSTMRISHKAIYQSLFIQGRGALRRELTACLRCGRVLRVPGARTRGRGWGFVAPEIMISERPAEAADRAVPGHWEGDLILGLNRSAIGTLVERITRFTMPYLPRMPGYGEAPRVKNAPPLAGHGATAVREAITRTIVGLPGELKRSLTWDQGSEMAEHAQLRVDAGLDIYFCDPHSPWQRAMNENTNGLLRQYFPKGTDLSAHSRDEIGAIAAALNARPRKTLDWKTPAEALDALLRQAEKQPVATTA</sequence>
<proteinExistence type="predicted"/>
<evidence type="ECO:0000313" key="4">
    <source>
        <dbReference type="EMBL" id="MFD2143750.1"/>
    </source>
</evidence>
<accession>A0ABW4Z5C5</accession>
<evidence type="ECO:0000313" key="5">
    <source>
        <dbReference type="Proteomes" id="UP001597299"/>
    </source>
</evidence>
<feature type="compositionally biased region" description="Basic residues" evidence="2">
    <location>
        <begin position="1"/>
        <end position="16"/>
    </location>
</feature>
<dbReference type="Proteomes" id="UP001597299">
    <property type="component" value="Unassembled WGS sequence"/>
</dbReference>
<dbReference type="PANTHER" id="PTHR10948">
    <property type="entry name" value="TRANSPOSASE"/>
    <property type="match status" value="1"/>
</dbReference>
<dbReference type="InterPro" id="IPR051917">
    <property type="entry name" value="Transposase-Integrase"/>
</dbReference>
<dbReference type="InterPro" id="IPR001584">
    <property type="entry name" value="Integrase_cat-core"/>
</dbReference>
<dbReference type="InterPro" id="IPR036397">
    <property type="entry name" value="RNaseH_sf"/>
</dbReference>
<dbReference type="NCBIfam" id="NF033563">
    <property type="entry name" value="transpos_IS30"/>
    <property type="match status" value="1"/>
</dbReference>
<feature type="domain" description="Integrase catalytic" evidence="3">
    <location>
        <begin position="277"/>
        <end position="455"/>
    </location>
</feature>
<dbReference type="EMBL" id="JBHUHD010000004">
    <property type="protein sequence ID" value="MFD2143750.1"/>
    <property type="molecule type" value="Genomic_DNA"/>
</dbReference>
<keyword evidence="1" id="KW-0233">DNA recombination</keyword>
<reference evidence="5" key="1">
    <citation type="journal article" date="2019" name="Int. J. Syst. Evol. Microbiol.">
        <title>The Global Catalogue of Microorganisms (GCM) 10K type strain sequencing project: providing services to taxonomists for standard genome sequencing and annotation.</title>
        <authorList>
            <consortium name="The Broad Institute Genomics Platform"/>
            <consortium name="The Broad Institute Genome Sequencing Center for Infectious Disease"/>
            <person name="Wu L."/>
            <person name="Ma J."/>
        </authorList>
    </citation>
    <scope>NUCLEOTIDE SEQUENCE [LARGE SCALE GENOMIC DNA]</scope>
    <source>
        <strain evidence="5">CCM 7435</strain>
    </source>
</reference>
<dbReference type="PANTHER" id="PTHR10948:SF23">
    <property type="entry name" value="TRANSPOSASE INSI FOR INSERTION SEQUENCE ELEMENT IS30A-RELATED"/>
    <property type="match status" value="1"/>
</dbReference>
<dbReference type="Pfam" id="PF13936">
    <property type="entry name" value="HTH_38"/>
    <property type="match status" value="1"/>
</dbReference>
<evidence type="ECO:0000256" key="2">
    <source>
        <dbReference type="SAM" id="MobiDB-lite"/>
    </source>
</evidence>
<protein>
    <submittedName>
        <fullName evidence="4">IS30 family transposase</fullName>
    </submittedName>
</protein>
<dbReference type="InterPro" id="IPR053392">
    <property type="entry name" value="Transposase_IS30-like"/>
</dbReference>